<dbReference type="AlphaFoldDB" id="A0A3Q9FSF5"/>
<evidence type="ECO:0000256" key="1">
    <source>
        <dbReference type="ARBA" id="ARBA00010687"/>
    </source>
</evidence>
<evidence type="ECO:0000256" key="2">
    <source>
        <dbReference type="ARBA" id="ARBA00022801"/>
    </source>
</evidence>
<keyword evidence="6" id="KW-1185">Reference proteome</keyword>
<reference evidence="5 6" key="1">
    <citation type="submission" date="2018-12" db="EMBL/GenBank/DDBJ databases">
        <title>Flammeovirga pectinis sp. nov., isolated from the gut of the Korean scallop, Patinopecten yessoensis.</title>
        <authorList>
            <person name="Bae J.-W."/>
            <person name="Jeong Y.-S."/>
            <person name="Kang W."/>
        </authorList>
    </citation>
    <scope>NUCLEOTIDE SEQUENCE [LARGE SCALE GENOMIC DNA]</scope>
    <source>
        <strain evidence="5 6">L12M1</strain>
    </source>
</reference>
<proteinExistence type="inferred from homology"/>
<dbReference type="SUPFAM" id="SSF51445">
    <property type="entry name" value="(Trans)glycosidases"/>
    <property type="match status" value="1"/>
</dbReference>
<dbReference type="EMBL" id="CP034563">
    <property type="protein sequence ID" value="AZQ64873.1"/>
    <property type="molecule type" value="Genomic_DNA"/>
</dbReference>
<dbReference type="PROSITE" id="PS51257">
    <property type="entry name" value="PROKAR_LIPOPROTEIN"/>
    <property type="match status" value="1"/>
</dbReference>
<evidence type="ECO:0000313" key="5">
    <source>
        <dbReference type="EMBL" id="AZQ64873.1"/>
    </source>
</evidence>
<keyword evidence="2 4" id="KW-0378">Hydrolase</keyword>
<evidence type="ECO:0000256" key="4">
    <source>
        <dbReference type="RuleBase" id="RU361192"/>
    </source>
</evidence>
<dbReference type="Gene3D" id="3.20.20.80">
    <property type="entry name" value="Glycosidases"/>
    <property type="match status" value="1"/>
</dbReference>
<evidence type="ECO:0000256" key="3">
    <source>
        <dbReference type="ARBA" id="ARBA00023295"/>
    </source>
</evidence>
<dbReference type="InterPro" id="IPR017853">
    <property type="entry name" value="GH"/>
</dbReference>
<accession>A0A3Q9FSF5</accession>
<dbReference type="GO" id="GO:0031218">
    <property type="term" value="F:arabinogalactan endo-1,4-beta-galactosidase activity"/>
    <property type="evidence" value="ECO:0007669"/>
    <property type="project" value="UniProtKB-EC"/>
</dbReference>
<dbReference type="InterPro" id="IPR011683">
    <property type="entry name" value="Glyco_hydro_53"/>
</dbReference>
<evidence type="ECO:0000313" key="6">
    <source>
        <dbReference type="Proteomes" id="UP000267268"/>
    </source>
</evidence>
<dbReference type="EC" id="3.2.1.89" evidence="4"/>
<protein>
    <recommendedName>
        <fullName evidence="4">Arabinogalactan endo-beta-1,4-galactanase</fullName>
        <ecNumber evidence="4">3.2.1.89</ecNumber>
    </recommendedName>
</protein>
<name>A0A3Q9FSF5_9BACT</name>
<gene>
    <name evidence="5" type="ORF">EI427_21855</name>
</gene>
<sequence>MNYKNLMISLFVTVLIMSCSEAKEITESIGEESLIPSDSTTENSFYFGADLSYVNQILDEGGQYKVDNRQENPYQIFADRGTNLVRLRLWHTPKWSQSLDNDQEAKLYSDLADVEKAMVEAKAKGMEVVLDFHYSDTWADPDKQHVPEAWKNIESLSVLSDSIYNYTFSTLTYLNSKGLMPSFVQIGNETNCGMMYTDASNTFPKCNVCDGNWANLKTVLSSAISAVHAVNDTALTTTKTILHVADPKNIEWWFENITSGDDAVNFDIIGISYYPIWHNTIAFNQMETTVKGIKSKFNKEVMIVEIAYPWTTEADDDYNNIFGYGDIVQGYPYTPEGHLNLMKSFTQSMINAGALGVIYWEPAWIAVPIKTLWGTGSSWENCAFFDYNGNATSIFDYMTYEYTGL</sequence>
<dbReference type="GO" id="GO:0015926">
    <property type="term" value="F:glucosidase activity"/>
    <property type="evidence" value="ECO:0007669"/>
    <property type="project" value="InterPro"/>
</dbReference>
<dbReference type="Proteomes" id="UP000267268">
    <property type="component" value="Chromosome 2"/>
</dbReference>
<dbReference type="Pfam" id="PF07745">
    <property type="entry name" value="Glyco_hydro_53"/>
    <property type="match status" value="1"/>
</dbReference>
<comment type="similarity">
    <text evidence="1 4">Belongs to the glycosyl hydrolase 53 family.</text>
</comment>
<dbReference type="GO" id="GO:0045490">
    <property type="term" value="P:pectin catabolic process"/>
    <property type="evidence" value="ECO:0007669"/>
    <property type="project" value="TreeGrafter"/>
</dbReference>
<dbReference type="PANTHER" id="PTHR34983">
    <property type="entry name" value="ARABINOGALACTAN ENDO-BETA-1,4-GALACTANASE A"/>
    <property type="match status" value="1"/>
</dbReference>
<keyword evidence="3 4" id="KW-0326">Glycosidase</keyword>
<comment type="catalytic activity">
    <reaction evidence="4">
        <text>The enzyme specifically hydrolyzes (1-&gt;4)-beta-D-galactosidic linkages in type I arabinogalactans.</text>
        <dbReference type="EC" id="3.2.1.89"/>
    </reaction>
</comment>
<dbReference type="KEGG" id="fll:EI427_21855"/>
<dbReference type="RefSeq" id="WP_126619023.1">
    <property type="nucleotide sequence ID" value="NZ_CP034563.1"/>
</dbReference>
<dbReference type="PANTHER" id="PTHR34983:SF2">
    <property type="entry name" value="ENDO-BETA-1,4-GALACTANASE"/>
    <property type="match status" value="1"/>
</dbReference>
<organism evidence="5 6">
    <name type="scientific">Flammeovirga pectinis</name>
    <dbReference type="NCBI Taxonomy" id="2494373"/>
    <lineage>
        <taxon>Bacteria</taxon>
        <taxon>Pseudomonadati</taxon>
        <taxon>Bacteroidota</taxon>
        <taxon>Cytophagia</taxon>
        <taxon>Cytophagales</taxon>
        <taxon>Flammeovirgaceae</taxon>
        <taxon>Flammeovirga</taxon>
    </lineage>
</organism>
<dbReference type="OrthoDB" id="9768786at2"/>